<dbReference type="AlphaFoldDB" id="B6XHN0"/>
<accession>B6XHN0</accession>
<evidence type="ECO:0000313" key="2">
    <source>
        <dbReference type="EMBL" id="EEB44843.1"/>
    </source>
</evidence>
<dbReference type="PANTHER" id="PTHR43845">
    <property type="entry name" value="BLR5969 PROTEIN"/>
    <property type="match status" value="1"/>
</dbReference>
<reference evidence="2 3" key="1">
    <citation type="submission" date="2008-10" db="EMBL/GenBank/DDBJ databases">
        <title>Draft genome sequence of Providencia alcalifaciens (DSM 30120).</title>
        <authorList>
            <person name="Sudarsanam P."/>
            <person name="Ley R."/>
            <person name="Guruge J."/>
            <person name="Turnbaugh P.J."/>
            <person name="Mahowald M."/>
            <person name="Liep D."/>
            <person name="Gordon J."/>
        </authorList>
    </citation>
    <scope>NUCLEOTIDE SEQUENCE [LARGE SCALE GENOMIC DNA]</scope>
    <source>
        <strain evidence="2 3">DSM 30120</strain>
    </source>
</reference>
<evidence type="ECO:0000313" key="3">
    <source>
        <dbReference type="Proteomes" id="UP000003729"/>
    </source>
</evidence>
<dbReference type="PANTHER" id="PTHR43845:SF1">
    <property type="entry name" value="BLR5969 PROTEIN"/>
    <property type="match status" value="1"/>
</dbReference>
<dbReference type="Gene3D" id="3.40.50.12780">
    <property type="entry name" value="N-terminal domain of ligase-like"/>
    <property type="match status" value="1"/>
</dbReference>
<dbReference type="SUPFAM" id="SSF56801">
    <property type="entry name" value="Acetyl-CoA synthetase-like"/>
    <property type="match status" value="1"/>
</dbReference>
<feature type="domain" description="AMP-dependent synthetase/ligase" evidence="1">
    <location>
        <begin position="84"/>
        <end position="281"/>
    </location>
</feature>
<sequence length="430" mass="48816">MSITTMKTCMNDTSTLSLEQLVEFARQHSLYYARHYQQVPKHGWQLCDLPLIEPANYWAESHELTRWSVLTAPFTDGFAFKTAGGTSGACKLSLYTHSEWHTFVNSFSRSLSAQLQSGDRVGNLFFAGDLYSSFLFIHQALSHVDIPICVYPFTGSIEPQSLFDQISQYKINVLAGVPATLLRLAAKAEEQHKQLFEISLILFGGESLFAEQLLLLKRIFPHARIASIGCAGVDSGLIGQSDPQCHVGEHRVFEPETIVEIIDEMTGEPIKDENRTGMLVVTNLTRKLMPLIRYPVGDIAAWSEPMGKPARKFILHGRSSFGHRIRVGISTIYPDDIDMLITEKLGRQQWQIILTHDEHSNQLTLRIAFSGNKTHSDMLFNIIQREGHKSESLHWIIEWCKPDELICSTRTGKLQRIIDRRTYVTKKSRR</sequence>
<dbReference type="Proteomes" id="UP000003729">
    <property type="component" value="Unassembled WGS sequence"/>
</dbReference>
<evidence type="ECO:0000259" key="1">
    <source>
        <dbReference type="Pfam" id="PF00501"/>
    </source>
</evidence>
<name>B6XHN0_9GAMM</name>
<dbReference type="eggNOG" id="COG1541">
    <property type="taxonomic scope" value="Bacteria"/>
</dbReference>
<organism evidence="2 3">
    <name type="scientific">Providencia alcalifaciens DSM 30120</name>
    <dbReference type="NCBI Taxonomy" id="520999"/>
    <lineage>
        <taxon>Bacteria</taxon>
        <taxon>Pseudomonadati</taxon>
        <taxon>Pseudomonadota</taxon>
        <taxon>Gammaproteobacteria</taxon>
        <taxon>Enterobacterales</taxon>
        <taxon>Morganellaceae</taxon>
        <taxon>Providencia</taxon>
    </lineage>
</organism>
<gene>
    <name evidence="2" type="ORF">PROVALCAL_02868</name>
</gene>
<reference evidence="2 3" key="2">
    <citation type="submission" date="2008-10" db="EMBL/GenBank/DDBJ databases">
        <authorList>
            <person name="Fulton L."/>
            <person name="Clifton S."/>
            <person name="Fulton B."/>
            <person name="Xu J."/>
            <person name="Minx P."/>
            <person name="Pepin K.H."/>
            <person name="Johnson M."/>
            <person name="Bhonagiri V."/>
            <person name="Nash W.E."/>
            <person name="Mardis E.R."/>
            <person name="Wilson R.K."/>
        </authorList>
    </citation>
    <scope>NUCLEOTIDE SEQUENCE [LARGE SCALE GENOMIC DNA]</scope>
    <source>
        <strain evidence="2 3">DSM 30120</strain>
    </source>
</reference>
<dbReference type="Gene3D" id="3.30.300.30">
    <property type="match status" value="1"/>
</dbReference>
<dbReference type="EMBL" id="ABXW01000053">
    <property type="protein sequence ID" value="EEB44843.1"/>
    <property type="molecule type" value="Genomic_DNA"/>
</dbReference>
<proteinExistence type="predicted"/>
<comment type="caution">
    <text evidence="2">The sequence shown here is derived from an EMBL/GenBank/DDBJ whole genome shotgun (WGS) entry which is preliminary data.</text>
</comment>
<dbReference type="InterPro" id="IPR045851">
    <property type="entry name" value="AMP-bd_C_sf"/>
</dbReference>
<dbReference type="InterPro" id="IPR000873">
    <property type="entry name" value="AMP-dep_synth/lig_dom"/>
</dbReference>
<dbReference type="InterPro" id="IPR042099">
    <property type="entry name" value="ANL_N_sf"/>
</dbReference>
<protein>
    <recommendedName>
        <fullName evidence="1">AMP-dependent synthetase/ligase domain-containing protein</fullName>
    </recommendedName>
</protein>
<dbReference type="Pfam" id="PF00501">
    <property type="entry name" value="AMP-binding"/>
    <property type="match status" value="1"/>
</dbReference>